<dbReference type="InterPro" id="IPR027417">
    <property type="entry name" value="P-loop_NTPase"/>
</dbReference>
<dbReference type="Gene3D" id="1.10.1750.10">
    <property type="match status" value="1"/>
</dbReference>
<evidence type="ECO:0000256" key="8">
    <source>
        <dbReference type="HAMAP-Rule" id="MF_00377"/>
    </source>
</evidence>
<dbReference type="GO" id="GO:0006270">
    <property type="term" value="P:DNA replication initiation"/>
    <property type="evidence" value="ECO:0007669"/>
    <property type="project" value="UniProtKB-UniRule"/>
</dbReference>
<comment type="subunit">
    <text evidence="8">Oligomerizes as a right-handed, spiral filament on DNA at oriC.</text>
</comment>
<dbReference type="Proteomes" id="UP000177039">
    <property type="component" value="Unassembled WGS sequence"/>
</dbReference>
<evidence type="ECO:0000256" key="11">
    <source>
        <dbReference type="RuleBase" id="RU004227"/>
    </source>
</evidence>
<evidence type="ECO:0000313" key="15">
    <source>
        <dbReference type="Proteomes" id="UP000177039"/>
    </source>
</evidence>
<keyword evidence="5 8" id="KW-0067">ATP-binding</keyword>
<feature type="region of interest" description="Domain I, interacts with DnaA modulators" evidence="8">
    <location>
        <begin position="1"/>
        <end position="97"/>
    </location>
</feature>
<dbReference type="PRINTS" id="PR00051">
    <property type="entry name" value="DNAA"/>
</dbReference>
<dbReference type="Gene3D" id="1.10.8.60">
    <property type="match status" value="1"/>
</dbReference>
<feature type="binding site" evidence="8">
    <location>
        <position position="163"/>
    </location>
    <ligand>
        <name>ATP</name>
        <dbReference type="ChEBI" id="CHEBI:30616"/>
    </ligand>
</feature>
<dbReference type="NCBIfam" id="TIGR00362">
    <property type="entry name" value="DnaA"/>
    <property type="match status" value="1"/>
</dbReference>
<evidence type="ECO:0000256" key="9">
    <source>
        <dbReference type="NCBIfam" id="TIGR00362"/>
    </source>
</evidence>
<keyword evidence="2 8" id="KW-0963">Cytoplasm</keyword>
<dbReference type="InterPro" id="IPR001957">
    <property type="entry name" value="Chromosome_initiator_DnaA"/>
</dbReference>
<evidence type="ECO:0000256" key="3">
    <source>
        <dbReference type="ARBA" id="ARBA00022705"/>
    </source>
</evidence>
<dbReference type="SMART" id="SM00760">
    <property type="entry name" value="Bac_DnaA_C"/>
    <property type="match status" value="1"/>
</dbReference>
<evidence type="ECO:0000256" key="10">
    <source>
        <dbReference type="RuleBase" id="RU000577"/>
    </source>
</evidence>
<accession>A0A1F5H645</accession>
<dbReference type="GO" id="GO:0006275">
    <property type="term" value="P:regulation of DNA replication"/>
    <property type="evidence" value="ECO:0007669"/>
    <property type="project" value="UniProtKB-UniRule"/>
</dbReference>
<dbReference type="InterPro" id="IPR020591">
    <property type="entry name" value="Chromosome_initiator_DnaA-like"/>
</dbReference>
<evidence type="ECO:0000259" key="12">
    <source>
        <dbReference type="SMART" id="SM00382"/>
    </source>
</evidence>
<evidence type="ECO:0000256" key="5">
    <source>
        <dbReference type="ARBA" id="ARBA00022840"/>
    </source>
</evidence>
<dbReference type="SUPFAM" id="SSF48295">
    <property type="entry name" value="TrpR-like"/>
    <property type="match status" value="1"/>
</dbReference>
<dbReference type="FunFam" id="3.40.50.300:FF:000668">
    <property type="entry name" value="Chromosomal replication initiator protein DnaA"/>
    <property type="match status" value="1"/>
</dbReference>
<dbReference type="Pfam" id="PF00308">
    <property type="entry name" value="Bac_DnaA"/>
    <property type="match status" value="1"/>
</dbReference>
<evidence type="ECO:0000256" key="7">
    <source>
        <dbReference type="ARBA" id="ARBA00023125"/>
    </source>
</evidence>
<dbReference type="PANTHER" id="PTHR30050">
    <property type="entry name" value="CHROMOSOMAL REPLICATION INITIATOR PROTEIN DNAA"/>
    <property type="match status" value="1"/>
</dbReference>
<dbReference type="InterPro" id="IPR003593">
    <property type="entry name" value="AAA+_ATPase"/>
</dbReference>
<feature type="binding site" evidence="8">
    <location>
        <position position="161"/>
    </location>
    <ligand>
        <name>ATP</name>
        <dbReference type="ChEBI" id="CHEBI:30616"/>
    </ligand>
</feature>
<evidence type="ECO:0000259" key="13">
    <source>
        <dbReference type="SMART" id="SM00760"/>
    </source>
</evidence>
<dbReference type="InterPro" id="IPR010921">
    <property type="entry name" value="Trp_repressor/repl_initiator"/>
</dbReference>
<dbReference type="InterPro" id="IPR013159">
    <property type="entry name" value="DnaA_C"/>
</dbReference>
<dbReference type="PANTHER" id="PTHR30050:SF2">
    <property type="entry name" value="CHROMOSOMAL REPLICATION INITIATOR PROTEIN DNAA"/>
    <property type="match status" value="1"/>
</dbReference>
<keyword evidence="3 8" id="KW-0235">DNA replication</keyword>
<protein>
    <recommendedName>
        <fullName evidence="8 9">Chromosomal replication initiator protein DnaA</fullName>
    </recommendedName>
</protein>
<name>A0A1F5H645_9BACT</name>
<dbReference type="Gene3D" id="3.40.50.300">
    <property type="entry name" value="P-loop containing nucleotide triphosphate hydrolases"/>
    <property type="match status" value="1"/>
</dbReference>
<keyword evidence="7 8" id="KW-0238">DNA-binding</keyword>
<reference evidence="14 15" key="1">
    <citation type="journal article" date="2016" name="Nat. Commun.">
        <title>Thousands of microbial genomes shed light on interconnected biogeochemical processes in an aquifer system.</title>
        <authorList>
            <person name="Anantharaman K."/>
            <person name="Brown C.T."/>
            <person name="Hug L.A."/>
            <person name="Sharon I."/>
            <person name="Castelle C.J."/>
            <person name="Probst A.J."/>
            <person name="Thomas B.C."/>
            <person name="Singh A."/>
            <person name="Wilkins M.J."/>
            <person name="Karaoz U."/>
            <person name="Brodie E.L."/>
            <person name="Williams K.H."/>
            <person name="Hubbard S.S."/>
            <person name="Banfield J.F."/>
        </authorList>
    </citation>
    <scope>NUCLEOTIDE SEQUENCE [LARGE SCALE GENOMIC DNA]</scope>
</reference>
<dbReference type="PROSITE" id="PS01008">
    <property type="entry name" value="DNAA"/>
    <property type="match status" value="1"/>
</dbReference>
<dbReference type="InterPro" id="IPR018312">
    <property type="entry name" value="Chromosome_initiator_DnaA_CS"/>
</dbReference>
<evidence type="ECO:0000256" key="4">
    <source>
        <dbReference type="ARBA" id="ARBA00022741"/>
    </source>
</evidence>
<comment type="subcellular location">
    <subcellularLocation>
        <location evidence="8">Cytoplasm</location>
    </subcellularLocation>
</comment>
<comment type="domain">
    <text evidence="8">Domain I is involved in oligomerization and binding regulators, domain II is flexibile and of varying length in different bacteria, domain III forms the AAA+ region, while domain IV binds dsDNA.</text>
</comment>
<dbReference type="Gene3D" id="3.30.300.180">
    <property type="match status" value="1"/>
</dbReference>
<comment type="caution">
    <text evidence="14">The sequence shown here is derived from an EMBL/GenBank/DDBJ whole genome shotgun (WGS) entry which is preliminary data.</text>
</comment>
<sequence length="449" mass="50410">MEGQKIWASILAGIKSQISSSTFKTWFAGSFVLDYKKNDGENLLIVGVKNNFLKEQVETRYQPIIDKTVKKNGFLQTRVIFVVSKNDRQEVLGKNEPLFSGVAPTYIGISRKIDGLNPNHTFENFVVGSSNNLAFLAFNQVGGNLGSVYNPLFVYGPTGVGKTHLLQACGNAVLLEIVDAKVLYVSAEKFTNDYIESLRDRTMAAFRQKYRGVDLLLVDDVQFLAGKESTQDEFFYTFNELYLSGRQIVLAADRHPRELGRLKERLVSRFLGGMAVDVARPDLELRTAILKAKCRERKLNLNDEIIDYIARQCSNEVRELEGVLVQVLSLIRISGKISLLQIKTAIERGRKNVVIKPAPGKIIEAVSRHFKIASGDICGLRRKARLVRARQVLMYLLRQELGLPLGVIGDLIGGRDHSTVLYGIERVSKEMAADRSKNDEVLRIRSLFQ</sequence>
<dbReference type="AlphaFoldDB" id="A0A1F5H645"/>
<evidence type="ECO:0000256" key="1">
    <source>
        <dbReference type="ARBA" id="ARBA00006583"/>
    </source>
</evidence>
<evidence type="ECO:0000256" key="6">
    <source>
        <dbReference type="ARBA" id="ARBA00023121"/>
    </source>
</evidence>
<evidence type="ECO:0000256" key="2">
    <source>
        <dbReference type="ARBA" id="ARBA00022490"/>
    </source>
</evidence>
<dbReference type="SMART" id="SM00382">
    <property type="entry name" value="AAA"/>
    <property type="match status" value="1"/>
</dbReference>
<feature type="domain" description="Chromosomal replication initiator DnaA C-terminal" evidence="13">
    <location>
        <begin position="358"/>
        <end position="427"/>
    </location>
</feature>
<dbReference type="InterPro" id="IPR038454">
    <property type="entry name" value="DnaA_N_sf"/>
</dbReference>
<dbReference type="InterPro" id="IPR013317">
    <property type="entry name" value="DnaA_dom"/>
</dbReference>
<dbReference type="GO" id="GO:0005524">
    <property type="term" value="F:ATP binding"/>
    <property type="evidence" value="ECO:0007669"/>
    <property type="project" value="UniProtKB-UniRule"/>
</dbReference>
<dbReference type="InterPro" id="IPR024633">
    <property type="entry name" value="DnaA_N_dom"/>
</dbReference>
<dbReference type="CDD" id="cd06571">
    <property type="entry name" value="Bac_DnaA_C"/>
    <property type="match status" value="1"/>
</dbReference>
<gene>
    <name evidence="8" type="primary">dnaA</name>
    <name evidence="14" type="ORF">A3B54_02365</name>
</gene>
<dbReference type="CDD" id="cd00009">
    <property type="entry name" value="AAA"/>
    <property type="match status" value="1"/>
</dbReference>
<keyword evidence="6 8" id="KW-0446">Lipid-binding</keyword>
<comment type="function">
    <text evidence="8 10">Plays an essential role in the initiation and regulation of chromosomal replication. ATP-DnaA binds to the origin of replication (oriC) to initiate formation of the DNA replication initiation complex once per cell cycle. Binds the DnaA box (a 9 base pair repeat at the origin) and separates the double-stranded (ds)DNA. Forms a right-handed helical filament on oriC DNA; dsDNA binds to the exterior of the filament while single-stranded (ss)DNA is stabiized in the filament's interior. The ATP-DnaA-oriC complex binds and stabilizes one strand of the AT-rich DNA unwinding element (DUE), permitting loading of DNA polymerase. After initiation quickly degrades to an ADP-DnaA complex that is not apt for DNA replication. Binds acidic phospholipids.</text>
</comment>
<feature type="binding site" evidence="8">
    <location>
        <position position="162"/>
    </location>
    <ligand>
        <name>ATP</name>
        <dbReference type="ChEBI" id="CHEBI:30616"/>
    </ligand>
</feature>
<organism evidence="14 15">
    <name type="scientific">Candidatus Curtissbacteria bacterium RIFCSPLOWO2_01_FULL_42_50</name>
    <dbReference type="NCBI Taxonomy" id="1797730"/>
    <lineage>
        <taxon>Bacteria</taxon>
        <taxon>Candidatus Curtissiibacteriota</taxon>
    </lineage>
</organism>
<feature type="binding site" evidence="8">
    <location>
        <position position="159"/>
    </location>
    <ligand>
        <name>ATP</name>
        <dbReference type="ChEBI" id="CHEBI:30616"/>
    </ligand>
</feature>
<dbReference type="HAMAP" id="MF_00377">
    <property type="entry name" value="DnaA_bact"/>
    <property type="match status" value="1"/>
</dbReference>
<dbReference type="GO" id="GO:0005737">
    <property type="term" value="C:cytoplasm"/>
    <property type="evidence" value="ECO:0007669"/>
    <property type="project" value="UniProtKB-SubCell"/>
</dbReference>
<dbReference type="SUPFAM" id="SSF52540">
    <property type="entry name" value="P-loop containing nucleoside triphosphate hydrolases"/>
    <property type="match status" value="1"/>
</dbReference>
<dbReference type="Pfam" id="PF11638">
    <property type="entry name" value="DnaA_N"/>
    <property type="match status" value="1"/>
</dbReference>
<dbReference type="GO" id="GO:0003688">
    <property type="term" value="F:DNA replication origin binding"/>
    <property type="evidence" value="ECO:0007669"/>
    <property type="project" value="UniProtKB-UniRule"/>
</dbReference>
<evidence type="ECO:0000313" key="14">
    <source>
        <dbReference type="EMBL" id="OGD99571.1"/>
    </source>
</evidence>
<dbReference type="Pfam" id="PF08299">
    <property type="entry name" value="Bac_DnaA_C"/>
    <property type="match status" value="1"/>
</dbReference>
<feature type="region of interest" description="Domain III, AAA+ region" evidence="8">
    <location>
        <begin position="115"/>
        <end position="331"/>
    </location>
</feature>
<comment type="caution">
    <text evidence="8">Lacks conserved residue(s) required for the propagation of feature annotation.</text>
</comment>
<proteinExistence type="inferred from homology"/>
<feature type="region of interest" description="Domain IV, binds dsDNA" evidence="8">
    <location>
        <begin position="332"/>
        <end position="449"/>
    </location>
</feature>
<feature type="domain" description="AAA+ ATPase" evidence="12">
    <location>
        <begin position="148"/>
        <end position="282"/>
    </location>
</feature>
<dbReference type="GO" id="GO:0008289">
    <property type="term" value="F:lipid binding"/>
    <property type="evidence" value="ECO:0007669"/>
    <property type="project" value="UniProtKB-KW"/>
</dbReference>
<dbReference type="GO" id="GO:0005886">
    <property type="term" value="C:plasma membrane"/>
    <property type="evidence" value="ECO:0007669"/>
    <property type="project" value="TreeGrafter"/>
</dbReference>
<keyword evidence="4 8" id="KW-0547">Nucleotide-binding</keyword>
<dbReference type="EMBL" id="MFBT01000013">
    <property type="protein sequence ID" value="OGD99571.1"/>
    <property type="molecule type" value="Genomic_DNA"/>
</dbReference>
<comment type="similarity">
    <text evidence="1 8 11">Belongs to the DnaA family.</text>
</comment>